<dbReference type="Proteomes" id="UP001171620">
    <property type="component" value="Unassembled WGS sequence"/>
</dbReference>
<name>A0AAW7SVJ5_BURVI</name>
<dbReference type="InterPro" id="IPR001387">
    <property type="entry name" value="Cro/C1-type_HTH"/>
</dbReference>
<evidence type="ECO:0000313" key="2">
    <source>
        <dbReference type="EMBL" id="MDN7795057.1"/>
    </source>
</evidence>
<feature type="domain" description="HTH cro/C1-type" evidence="1">
    <location>
        <begin position="34"/>
        <end position="53"/>
    </location>
</feature>
<dbReference type="InterPro" id="IPR010982">
    <property type="entry name" value="Lambda_DNA-bd_dom_sf"/>
</dbReference>
<sequence length="78" mass="8619">MQNADAVRDVHLHFANIAGMKAQDFSCALSVLAWSQAEFARRLGVDPTTVSRWVGSGKFPKWVGEYLRLAVLVKTALD</sequence>
<protein>
    <submittedName>
        <fullName evidence="2">Transcriptional regulator</fullName>
    </submittedName>
</protein>
<dbReference type="PROSITE" id="PS50943">
    <property type="entry name" value="HTH_CROC1"/>
    <property type="match status" value="1"/>
</dbReference>
<dbReference type="GO" id="GO:0003677">
    <property type="term" value="F:DNA binding"/>
    <property type="evidence" value="ECO:0007669"/>
    <property type="project" value="InterPro"/>
</dbReference>
<organism evidence="2 3">
    <name type="scientific">Burkholderia vietnamiensis</name>
    <dbReference type="NCBI Taxonomy" id="60552"/>
    <lineage>
        <taxon>Bacteria</taxon>
        <taxon>Pseudomonadati</taxon>
        <taxon>Pseudomonadota</taxon>
        <taxon>Betaproteobacteria</taxon>
        <taxon>Burkholderiales</taxon>
        <taxon>Burkholderiaceae</taxon>
        <taxon>Burkholderia</taxon>
        <taxon>Burkholderia cepacia complex</taxon>
    </lineage>
</organism>
<accession>A0AAW7SVJ5</accession>
<reference evidence="2" key="1">
    <citation type="submission" date="2023-07" db="EMBL/GenBank/DDBJ databases">
        <title>A collection of bacterial strains from the Burkholderia cepacia Research Laboratory and Repository.</title>
        <authorList>
            <person name="Lipuma J."/>
            <person name="Spilker T."/>
            <person name="Caverly L."/>
        </authorList>
    </citation>
    <scope>NUCLEOTIDE SEQUENCE</scope>
    <source>
        <strain evidence="2">AU44268</strain>
    </source>
</reference>
<proteinExistence type="predicted"/>
<dbReference type="SUPFAM" id="SSF47413">
    <property type="entry name" value="lambda repressor-like DNA-binding domains"/>
    <property type="match status" value="1"/>
</dbReference>
<dbReference type="Gene3D" id="1.10.260.40">
    <property type="entry name" value="lambda repressor-like DNA-binding domains"/>
    <property type="match status" value="1"/>
</dbReference>
<gene>
    <name evidence="2" type="ORF">QZM33_08760</name>
</gene>
<dbReference type="AlphaFoldDB" id="A0AAW7SVJ5"/>
<dbReference type="RefSeq" id="WP_232356025.1">
    <property type="nucleotide sequence ID" value="NZ_JAEDWX010000012.1"/>
</dbReference>
<evidence type="ECO:0000259" key="1">
    <source>
        <dbReference type="PROSITE" id="PS50943"/>
    </source>
</evidence>
<evidence type="ECO:0000313" key="3">
    <source>
        <dbReference type="Proteomes" id="UP001171620"/>
    </source>
</evidence>
<dbReference type="EMBL" id="JAUJRV010000005">
    <property type="protein sequence ID" value="MDN7795057.1"/>
    <property type="molecule type" value="Genomic_DNA"/>
</dbReference>
<comment type="caution">
    <text evidence="2">The sequence shown here is derived from an EMBL/GenBank/DDBJ whole genome shotgun (WGS) entry which is preliminary data.</text>
</comment>